<feature type="domain" description="MMS19 C-terminal" evidence="6">
    <location>
        <begin position="606"/>
        <end position="721"/>
    </location>
</feature>
<feature type="domain" description="MMS19 C-terminal" evidence="6">
    <location>
        <begin position="264"/>
        <end position="589"/>
    </location>
</feature>
<protein>
    <recommendedName>
        <fullName evidence="5">MMS19 nucleotide excision repair protein</fullName>
    </recommendedName>
</protein>
<dbReference type="InterPro" id="IPR024687">
    <property type="entry name" value="MMS19_C"/>
</dbReference>
<keyword evidence="5" id="KW-0227">DNA damage</keyword>
<sequence>MVLTCVSEIANGSTSLLDLVKALGEYLTAEEDDLRSKGVDFLSLVIGKCPPEKFNRQSVRVLVTFYCGKLEDTETIIPALRGLVPLMSLSPVTSTDAVEVTKAVIKHVKMKALVQSQRYLVFKTIDMLIANQRDALKAMGKEFISGYISLAEGEKDPRNLLLAFAIDRVMVLEFDISAHVEDLFNVTFCYFPITFRPPPDDPYGITTDDLKNALREPALGLLVTIAEFAPSHVTQTTLPLLFVSLPDRAPPRDAQAERIRCWRTLDSLSRLCKQADLFETLVVRLLTKLDLVCVPPADDALAQDETDIEPRAAYAHSILRTMADVLAAKVAAGHTDVTKYADRLVPRIFNLFIYAALVSNGRYMAATDPRLVSVASQIVTLVVQTLSPQRQEAFVSVLFAGYLHGDAGKLAEGHQKLPADKKFEPFNPEVSSLQKNLLALFSAAIIALHKEVALPVPDEDAFLNTLLQWSSAHAENILQRDAATHAISSLVNRRPGGLGVFLAETLDSFWTTQIADRVTPPPKRKEGISSWAWITKALLIRNDAAAARNIDKLFGLLDDAEVSWDAARAIGSVVATDKILTKRNHAVIKAGCSLRPALVASLTGVAQILYAQRYCSSVLPRIVEGAKSSSDSQKQNAFLVALTSLIQSVPKSVYAPQMSMLMPLLLRGLDLPDTEIRAGVMDTLFAAAQSDANENGVVAEHAASLVSTMLRNSMVKEMPSAASGRNQVSRLCTYKRVGPPIYDTKLYDGGGLGSIGGLCRKCLRQLADE</sequence>
<evidence type="ECO:0000256" key="2">
    <source>
        <dbReference type="ARBA" id="ARBA00009340"/>
    </source>
</evidence>
<organism evidence="8 9">
    <name type="scientific">Rhodonia placenta</name>
    <dbReference type="NCBI Taxonomy" id="104341"/>
    <lineage>
        <taxon>Eukaryota</taxon>
        <taxon>Fungi</taxon>
        <taxon>Dikarya</taxon>
        <taxon>Basidiomycota</taxon>
        <taxon>Agaricomycotina</taxon>
        <taxon>Agaricomycetes</taxon>
        <taxon>Polyporales</taxon>
        <taxon>Adustoporiaceae</taxon>
        <taxon>Rhodonia</taxon>
    </lineage>
</organism>
<evidence type="ECO:0000256" key="3">
    <source>
        <dbReference type="ARBA" id="ARBA00022737"/>
    </source>
</evidence>
<dbReference type="InterPro" id="IPR016024">
    <property type="entry name" value="ARM-type_fold"/>
</dbReference>
<keyword evidence="4 5" id="KW-0539">Nucleus</keyword>
<comment type="subcellular location">
    <subcellularLocation>
        <location evidence="1 5">Nucleus</location>
    </subcellularLocation>
</comment>
<evidence type="ECO:0000313" key="9">
    <source>
        <dbReference type="Proteomes" id="UP000639403"/>
    </source>
</evidence>
<dbReference type="Pfam" id="PF12460">
    <property type="entry name" value="MMS19_C"/>
    <property type="match status" value="2"/>
</dbReference>
<evidence type="ECO:0000256" key="4">
    <source>
        <dbReference type="ARBA" id="ARBA00023242"/>
    </source>
</evidence>
<dbReference type="InterPro" id="IPR011989">
    <property type="entry name" value="ARM-like"/>
</dbReference>
<comment type="similarity">
    <text evidence="2 5">Belongs to the MET18/MMS19 family.</text>
</comment>
<dbReference type="InterPro" id="IPR029240">
    <property type="entry name" value="MMS19_N"/>
</dbReference>
<comment type="function">
    <text evidence="5">Key component of the cytosolic iron-sulfur protein assembly (CIA) complex, a multiprotein complex that mediates the incorporation of iron-sulfur cluster into apoproteins specifically involved in DNA metabolism and genomic integrity. In the CIA complex, MMS19 acts as an adapter between early-acting CIA components and a subset of cellular target iron-sulfur proteins.</text>
</comment>
<dbReference type="GO" id="GO:0051604">
    <property type="term" value="P:protein maturation"/>
    <property type="evidence" value="ECO:0007669"/>
    <property type="project" value="UniProtKB-UniRule"/>
</dbReference>
<dbReference type="EMBL" id="JADOXO010000076">
    <property type="protein sequence ID" value="KAF9815096.1"/>
    <property type="molecule type" value="Genomic_DNA"/>
</dbReference>
<dbReference type="PANTHER" id="PTHR12891:SF0">
    <property type="entry name" value="MMS19 NUCLEOTIDE EXCISION REPAIR PROTEIN HOMOLOG"/>
    <property type="match status" value="1"/>
</dbReference>
<comment type="caution">
    <text evidence="8">The sequence shown here is derived from an EMBL/GenBank/DDBJ whole genome shotgun (WGS) entry which is preliminary data.</text>
</comment>
<dbReference type="GO" id="GO:0006281">
    <property type="term" value="P:DNA repair"/>
    <property type="evidence" value="ECO:0007669"/>
    <property type="project" value="UniProtKB-UniRule"/>
</dbReference>
<proteinExistence type="inferred from homology"/>
<dbReference type="GO" id="GO:0097361">
    <property type="term" value="C:cytosolic [4Fe-4S] assembly targeting complex"/>
    <property type="evidence" value="ECO:0007669"/>
    <property type="project" value="UniProtKB-UniRule"/>
</dbReference>
<dbReference type="InterPro" id="IPR039920">
    <property type="entry name" value="MMS19"/>
</dbReference>
<evidence type="ECO:0000259" key="6">
    <source>
        <dbReference type="Pfam" id="PF12460"/>
    </source>
</evidence>
<keyword evidence="5" id="KW-0234">DNA repair</keyword>
<dbReference type="GO" id="GO:0016226">
    <property type="term" value="P:iron-sulfur cluster assembly"/>
    <property type="evidence" value="ECO:0007669"/>
    <property type="project" value="UniProtKB-UniRule"/>
</dbReference>
<dbReference type="SUPFAM" id="SSF48371">
    <property type="entry name" value="ARM repeat"/>
    <property type="match status" value="1"/>
</dbReference>
<accession>A0A8H7U2W5</accession>
<evidence type="ECO:0000259" key="7">
    <source>
        <dbReference type="Pfam" id="PF14500"/>
    </source>
</evidence>
<gene>
    <name evidence="8" type="ORF">IEO21_04793</name>
</gene>
<feature type="domain" description="MMS19 N-terminal" evidence="7">
    <location>
        <begin position="20"/>
        <end position="216"/>
    </location>
</feature>
<evidence type="ECO:0000256" key="1">
    <source>
        <dbReference type="ARBA" id="ARBA00004123"/>
    </source>
</evidence>
<dbReference type="PANTHER" id="PTHR12891">
    <property type="entry name" value="DNA REPAIR/TRANSCRIPTION PROTEIN MET18/MMS19"/>
    <property type="match status" value="1"/>
</dbReference>
<reference evidence="8" key="1">
    <citation type="submission" date="2020-11" db="EMBL/GenBank/DDBJ databases">
        <authorList>
            <person name="Koelle M."/>
            <person name="Horta M.A.C."/>
            <person name="Nowrousian M."/>
            <person name="Ohm R.A."/>
            <person name="Benz P."/>
            <person name="Pilgard A."/>
        </authorList>
    </citation>
    <scope>NUCLEOTIDE SEQUENCE</scope>
    <source>
        <strain evidence="8">FPRL280</strain>
    </source>
</reference>
<dbReference type="GO" id="GO:0005634">
    <property type="term" value="C:nucleus"/>
    <property type="evidence" value="ECO:0007669"/>
    <property type="project" value="UniProtKB-SubCell"/>
</dbReference>
<keyword evidence="3" id="KW-0677">Repeat</keyword>
<dbReference type="Gene3D" id="1.25.10.10">
    <property type="entry name" value="Leucine-rich Repeat Variant"/>
    <property type="match status" value="2"/>
</dbReference>
<dbReference type="AlphaFoldDB" id="A0A8H7U2W5"/>
<reference evidence="8" key="2">
    <citation type="journal article" name="Front. Microbiol.">
        <title>Degradative Capacity of Two Strains of Rhodonia placenta: From Phenotype to Genotype.</title>
        <authorList>
            <person name="Kolle M."/>
            <person name="Horta M.A.C."/>
            <person name="Nowrousian M."/>
            <person name="Ohm R.A."/>
            <person name="Benz J.P."/>
            <person name="Pilgard A."/>
        </authorList>
    </citation>
    <scope>NUCLEOTIDE SEQUENCE</scope>
    <source>
        <strain evidence="8">FPRL280</strain>
    </source>
</reference>
<dbReference type="Pfam" id="PF14500">
    <property type="entry name" value="MMS19_N"/>
    <property type="match status" value="1"/>
</dbReference>
<name>A0A8H7U2W5_9APHY</name>
<dbReference type="Proteomes" id="UP000639403">
    <property type="component" value="Unassembled WGS sequence"/>
</dbReference>
<evidence type="ECO:0000313" key="8">
    <source>
        <dbReference type="EMBL" id="KAF9815096.1"/>
    </source>
</evidence>
<evidence type="ECO:0000256" key="5">
    <source>
        <dbReference type="RuleBase" id="RU367072"/>
    </source>
</evidence>